<feature type="signal peptide" evidence="1">
    <location>
        <begin position="1"/>
        <end position="29"/>
    </location>
</feature>
<dbReference type="PATRIC" id="fig|47770.28.peg.1024"/>
<feature type="domain" description="S-layer protein C-terminal" evidence="2">
    <location>
        <begin position="37"/>
        <end position="89"/>
    </location>
</feature>
<name>A0A109DG84_9LACO</name>
<evidence type="ECO:0000313" key="3">
    <source>
        <dbReference type="EMBL" id="KWU04885.1"/>
    </source>
</evidence>
<evidence type="ECO:0000259" key="2">
    <source>
        <dbReference type="Pfam" id="PF03217"/>
    </source>
</evidence>
<comment type="caution">
    <text evidence="3">The sequence shown here is derived from an EMBL/GenBank/DDBJ whole genome shotgun (WGS) entry which is preliminary data.</text>
</comment>
<accession>A0A109DG84</accession>
<dbReference type="AlphaFoldDB" id="A0A109DG84"/>
<evidence type="ECO:0000313" key="4">
    <source>
        <dbReference type="Proteomes" id="UP000067598"/>
    </source>
</evidence>
<organism evidence="3 4">
    <name type="scientific">Lactobacillus crispatus</name>
    <dbReference type="NCBI Taxonomy" id="47770"/>
    <lineage>
        <taxon>Bacteria</taxon>
        <taxon>Bacillati</taxon>
        <taxon>Bacillota</taxon>
        <taxon>Bacilli</taxon>
        <taxon>Lactobacillales</taxon>
        <taxon>Lactobacillaceae</taxon>
        <taxon>Lactobacillus</taxon>
    </lineage>
</organism>
<dbReference type="EMBL" id="LJGP01000003">
    <property type="protein sequence ID" value="KWU04885.1"/>
    <property type="molecule type" value="Genomic_DNA"/>
</dbReference>
<dbReference type="RefSeq" id="WP_060461606.1">
    <property type="nucleotide sequence ID" value="NZ_AP025162.1"/>
</dbReference>
<feature type="chain" id="PRO_5007134058" evidence="1">
    <location>
        <begin position="30"/>
        <end position="166"/>
    </location>
</feature>
<feature type="domain" description="S-layer protein C-terminal" evidence="2">
    <location>
        <begin position="101"/>
        <end position="157"/>
    </location>
</feature>
<gene>
    <name evidence="3" type="ORF">AEL95_00460</name>
</gene>
<reference evidence="3 4" key="1">
    <citation type="journal article" date="2016" name="Microbiology (Mosc.)">
        <title>Comparison of Lactobacillus crispatus isolates from Lactobacillus-dominated vaginal microbiomes with isolates from microbiomes containing bacterial vaginosis-associated bacteria.</title>
        <authorList>
            <person name="Abdelmaksoud A.A."/>
            <person name="Koparde V.N."/>
            <person name="Sheth N.U."/>
            <person name="Serrano M.G."/>
            <person name="Glascock A.L."/>
            <person name="Fettweis J.M."/>
            <person name="Strauss Iii J.F."/>
            <person name="Buck G.A."/>
            <person name="Jefferson K.K."/>
        </authorList>
    </citation>
    <scope>NUCLEOTIDE SEQUENCE [LARGE SCALE GENOMIC DNA]</scope>
    <source>
        <strain evidence="3 4">VMC3</strain>
    </source>
</reference>
<dbReference type="InterPro" id="IPR024968">
    <property type="entry name" value="SlpA_C_lactobacillus"/>
</dbReference>
<proteinExistence type="predicted"/>
<evidence type="ECO:0000256" key="1">
    <source>
        <dbReference type="SAM" id="SignalP"/>
    </source>
</evidence>
<keyword evidence="1" id="KW-0732">Signal</keyword>
<dbReference type="Pfam" id="PF03217">
    <property type="entry name" value="SlpA"/>
    <property type="match status" value="2"/>
</dbReference>
<sequence>MMNKKIMYMAGVVLASLSLGAMTAQTVNAATTNPIRQGKKLNLTRKATIFNRKGKKVGHLKKGRVYKILGIKSINGNNFVKIGKNKFVKEGAFLPYIKDTAETINRIKHPSYVYDKNGQPIPGKFVKQGSKVKNLGHKEIDERPFIQIGENEYVKANNVLTVIINY</sequence>
<dbReference type="Proteomes" id="UP000067598">
    <property type="component" value="Unassembled WGS sequence"/>
</dbReference>
<protein>
    <submittedName>
        <fullName evidence="3">Lactocepin S-layer protein</fullName>
    </submittedName>
</protein>